<keyword evidence="3" id="KW-0560">Oxidoreductase</keyword>
<dbReference type="EMBL" id="JALBUU010000004">
    <property type="protein sequence ID" value="MCI0753469.1"/>
    <property type="molecule type" value="Genomic_DNA"/>
</dbReference>
<dbReference type="InterPro" id="IPR036661">
    <property type="entry name" value="Luciferase-like_sf"/>
</dbReference>
<evidence type="ECO:0000256" key="3">
    <source>
        <dbReference type="ARBA" id="ARBA00023002"/>
    </source>
</evidence>
<dbReference type="Proteomes" id="UP001201985">
    <property type="component" value="Unassembled WGS sequence"/>
</dbReference>
<sequence length="439" mass="47874">MMHLLAIPNMIGAHLGGWRHPTAYDDPVMNLPRMIEYAQLAERGLLDGLFLADGNGIRDMDKPALFAANFPSARPGVFDPVVLMTALAGQTSRIGLVSTATTTFDEPWFVARRFASLDHVSGGRAGWNAVTASNAGDALNFSHAQPVGREERYARAEEFVEVVRGLWDSWAEDAFVQDKASGRFLDPAKVRALDHAGRFFKVAGPLNVPRTPQGHPVVFTAGQSAAGKELAARHADAMFGAGDSKETCQAEYADIKGRMEKYGRHPDSLRFIPGVTVFAGRSSAEADELYEELNALVPPALGVDYLSKIVTQDLSGLPLDGPMPELADAVVGSSTVRTLVVKQIRAGNMTVREAARMVVRDFGTPVVKGSATEVADMLEDWYRGGACDGFVLTFPVVPLGLQNFVELVVPELQRRGLFRREYTGTMLRDHLRLPQPERR</sequence>
<evidence type="ECO:0000256" key="2">
    <source>
        <dbReference type="ARBA" id="ARBA00022643"/>
    </source>
</evidence>
<comment type="caution">
    <text evidence="7">The sequence shown here is derived from an EMBL/GenBank/DDBJ whole genome shotgun (WGS) entry which is preliminary data.</text>
</comment>
<organism evidence="7 8">
    <name type="scientific">Teichococcus vastitatis</name>
    <dbReference type="NCBI Taxonomy" id="2307076"/>
    <lineage>
        <taxon>Bacteria</taxon>
        <taxon>Pseudomonadati</taxon>
        <taxon>Pseudomonadota</taxon>
        <taxon>Alphaproteobacteria</taxon>
        <taxon>Acetobacterales</taxon>
        <taxon>Roseomonadaceae</taxon>
        <taxon>Roseomonas</taxon>
    </lineage>
</organism>
<dbReference type="InterPro" id="IPR011251">
    <property type="entry name" value="Luciferase-like_dom"/>
</dbReference>
<evidence type="ECO:0000313" key="7">
    <source>
        <dbReference type="EMBL" id="MCI0753469.1"/>
    </source>
</evidence>
<dbReference type="InterPro" id="IPR016215">
    <property type="entry name" value="NTA_MOA"/>
</dbReference>
<keyword evidence="4" id="KW-0503">Monooxygenase</keyword>
<dbReference type="NCBIfam" id="TIGR03860">
    <property type="entry name" value="FMN_nitrolo"/>
    <property type="match status" value="1"/>
</dbReference>
<proteinExistence type="inferred from homology"/>
<evidence type="ECO:0000256" key="1">
    <source>
        <dbReference type="ARBA" id="ARBA00022630"/>
    </source>
</evidence>
<protein>
    <submittedName>
        <fullName evidence="7">LLM class flavin-dependent oxidoreductase</fullName>
    </submittedName>
</protein>
<feature type="domain" description="Luciferase-like" evidence="6">
    <location>
        <begin position="18"/>
        <end position="386"/>
    </location>
</feature>
<dbReference type="CDD" id="cd01095">
    <property type="entry name" value="Nitrilotriacetate_monoxgenase"/>
    <property type="match status" value="1"/>
</dbReference>
<keyword evidence="1" id="KW-0285">Flavoprotein</keyword>
<dbReference type="InterPro" id="IPR051260">
    <property type="entry name" value="Diverse_substr_monoxygenases"/>
</dbReference>
<dbReference type="PANTHER" id="PTHR30011:SF16">
    <property type="entry name" value="C2H2 FINGER DOMAIN TRANSCRIPTION FACTOR (EUROFUNG)-RELATED"/>
    <property type="match status" value="1"/>
</dbReference>
<evidence type="ECO:0000256" key="4">
    <source>
        <dbReference type="ARBA" id="ARBA00023033"/>
    </source>
</evidence>
<dbReference type="PANTHER" id="PTHR30011">
    <property type="entry name" value="ALKANESULFONATE MONOOXYGENASE-RELATED"/>
    <property type="match status" value="1"/>
</dbReference>
<dbReference type="Gene3D" id="3.20.20.30">
    <property type="entry name" value="Luciferase-like domain"/>
    <property type="match status" value="1"/>
</dbReference>
<keyword evidence="8" id="KW-1185">Reference proteome</keyword>
<dbReference type="Pfam" id="PF00296">
    <property type="entry name" value="Bac_luciferase"/>
    <property type="match status" value="1"/>
</dbReference>
<dbReference type="PIRSF" id="PIRSF000337">
    <property type="entry name" value="NTA_MOA"/>
    <property type="match status" value="1"/>
</dbReference>
<comment type="similarity">
    <text evidence="5">Belongs to the NtaA/SnaA/DszA monooxygenase family.</text>
</comment>
<evidence type="ECO:0000259" key="6">
    <source>
        <dbReference type="Pfam" id="PF00296"/>
    </source>
</evidence>
<evidence type="ECO:0000256" key="5">
    <source>
        <dbReference type="ARBA" id="ARBA00033748"/>
    </source>
</evidence>
<name>A0ABS9W2E4_9PROT</name>
<dbReference type="SUPFAM" id="SSF51679">
    <property type="entry name" value="Bacterial luciferase-like"/>
    <property type="match status" value="1"/>
</dbReference>
<accession>A0ABS9W2E4</accession>
<evidence type="ECO:0000313" key="8">
    <source>
        <dbReference type="Proteomes" id="UP001201985"/>
    </source>
</evidence>
<reference evidence="7 8" key="1">
    <citation type="submission" date="2022-03" db="EMBL/GenBank/DDBJ databases">
        <title>Complete genome analysis of Roseomonas KG 17.1 : a prolific producer of plant growth promoters.</title>
        <authorList>
            <person name="Saadouli I."/>
            <person name="Najjari A."/>
            <person name="Mosbah A."/>
            <person name="Ouzari H.I."/>
        </authorList>
    </citation>
    <scope>NUCLEOTIDE SEQUENCE [LARGE SCALE GENOMIC DNA]</scope>
    <source>
        <strain evidence="7 8">KG17-1</strain>
    </source>
</reference>
<gene>
    <name evidence="7" type="ORF">MON41_06815</name>
</gene>
<keyword evidence="2" id="KW-0288">FMN</keyword>
<dbReference type="RefSeq" id="WP_241792696.1">
    <property type="nucleotide sequence ID" value="NZ_JALBUU010000004.1"/>
</dbReference>